<feature type="compositionally biased region" description="Basic and acidic residues" evidence="1">
    <location>
        <begin position="136"/>
        <end position="145"/>
    </location>
</feature>
<proteinExistence type="predicted"/>
<gene>
    <name evidence="2" type="ORF">MARPO_0121s0025</name>
</gene>
<reference evidence="3" key="1">
    <citation type="journal article" date="2017" name="Cell">
        <title>Insights into land plant evolution garnered from the Marchantia polymorpha genome.</title>
        <authorList>
            <person name="Bowman J.L."/>
            <person name="Kohchi T."/>
            <person name="Yamato K.T."/>
            <person name="Jenkins J."/>
            <person name="Shu S."/>
            <person name="Ishizaki K."/>
            <person name="Yamaoka S."/>
            <person name="Nishihama R."/>
            <person name="Nakamura Y."/>
            <person name="Berger F."/>
            <person name="Adam C."/>
            <person name="Aki S.S."/>
            <person name="Althoff F."/>
            <person name="Araki T."/>
            <person name="Arteaga-Vazquez M.A."/>
            <person name="Balasubrmanian S."/>
            <person name="Barry K."/>
            <person name="Bauer D."/>
            <person name="Boehm C.R."/>
            <person name="Briginshaw L."/>
            <person name="Caballero-Perez J."/>
            <person name="Catarino B."/>
            <person name="Chen F."/>
            <person name="Chiyoda S."/>
            <person name="Chovatia M."/>
            <person name="Davies K.M."/>
            <person name="Delmans M."/>
            <person name="Demura T."/>
            <person name="Dierschke T."/>
            <person name="Dolan L."/>
            <person name="Dorantes-Acosta A.E."/>
            <person name="Eklund D.M."/>
            <person name="Florent S.N."/>
            <person name="Flores-Sandoval E."/>
            <person name="Fujiyama A."/>
            <person name="Fukuzawa H."/>
            <person name="Galik B."/>
            <person name="Grimanelli D."/>
            <person name="Grimwood J."/>
            <person name="Grossniklaus U."/>
            <person name="Hamada T."/>
            <person name="Haseloff J."/>
            <person name="Hetherington A.J."/>
            <person name="Higo A."/>
            <person name="Hirakawa Y."/>
            <person name="Hundley H.N."/>
            <person name="Ikeda Y."/>
            <person name="Inoue K."/>
            <person name="Inoue S.I."/>
            <person name="Ishida S."/>
            <person name="Jia Q."/>
            <person name="Kakita M."/>
            <person name="Kanazawa T."/>
            <person name="Kawai Y."/>
            <person name="Kawashima T."/>
            <person name="Kennedy M."/>
            <person name="Kinose K."/>
            <person name="Kinoshita T."/>
            <person name="Kohara Y."/>
            <person name="Koide E."/>
            <person name="Komatsu K."/>
            <person name="Kopischke S."/>
            <person name="Kubo M."/>
            <person name="Kyozuka J."/>
            <person name="Lagercrantz U."/>
            <person name="Lin S.S."/>
            <person name="Lindquist E."/>
            <person name="Lipzen A.M."/>
            <person name="Lu C.W."/>
            <person name="De Luna E."/>
            <person name="Martienssen R.A."/>
            <person name="Minamino N."/>
            <person name="Mizutani M."/>
            <person name="Mizutani M."/>
            <person name="Mochizuki N."/>
            <person name="Monte I."/>
            <person name="Mosher R."/>
            <person name="Nagasaki H."/>
            <person name="Nakagami H."/>
            <person name="Naramoto S."/>
            <person name="Nishitani K."/>
            <person name="Ohtani M."/>
            <person name="Okamoto T."/>
            <person name="Okumura M."/>
            <person name="Phillips J."/>
            <person name="Pollak B."/>
            <person name="Reinders A."/>
            <person name="Rovekamp M."/>
            <person name="Sano R."/>
            <person name="Sawa S."/>
            <person name="Schmid M.W."/>
            <person name="Shirakawa M."/>
            <person name="Solano R."/>
            <person name="Spunde A."/>
            <person name="Suetsugu N."/>
            <person name="Sugano S."/>
            <person name="Sugiyama A."/>
            <person name="Sun R."/>
            <person name="Suzuki Y."/>
            <person name="Takenaka M."/>
            <person name="Takezawa D."/>
            <person name="Tomogane H."/>
            <person name="Tsuzuki M."/>
            <person name="Ueda T."/>
            <person name="Umeda M."/>
            <person name="Ward J.M."/>
            <person name="Watanabe Y."/>
            <person name="Yazaki K."/>
            <person name="Yokoyama R."/>
            <person name="Yoshitake Y."/>
            <person name="Yotsui I."/>
            <person name="Zachgo S."/>
            <person name="Schmutz J."/>
        </authorList>
    </citation>
    <scope>NUCLEOTIDE SEQUENCE [LARGE SCALE GENOMIC DNA]</scope>
    <source>
        <strain evidence="3">Tak-1</strain>
    </source>
</reference>
<organism evidence="2 3">
    <name type="scientific">Marchantia polymorpha</name>
    <name type="common">Common liverwort</name>
    <name type="synonym">Marchantia aquatica</name>
    <dbReference type="NCBI Taxonomy" id="3197"/>
    <lineage>
        <taxon>Eukaryota</taxon>
        <taxon>Viridiplantae</taxon>
        <taxon>Streptophyta</taxon>
        <taxon>Embryophyta</taxon>
        <taxon>Marchantiophyta</taxon>
        <taxon>Marchantiopsida</taxon>
        <taxon>Marchantiidae</taxon>
        <taxon>Marchantiales</taxon>
        <taxon>Marchantiaceae</taxon>
        <taxon>Marchantia</taxon>
    </lineage>
</organism>
<name>A0A2R6W9Z5_MARPO</name>
<feature type="region of interest" description="Disordered" evidence="1">
    <location>
        <begin position="102"/>
        <end position="145"/>
    </location>
</feature>
<feature type="compositionally biased region" description="Basic and acidic residues" evidence="1">
    <location>
        <begin position="73"/>
        <end position="86"/>
    </location>
</feature>
<protein>
    <submittedName>
        <fullName evidence="2">Uncharacterized protein</fullName>
    </submittedName>
</protein>
<feature type="region of interest" description="Disordered" evidence="1">
    <location>
        <begin position="1"/>
        <end position="28"/>
    </location>
</feature>
<dbReference type="Gramene" id="Mp3g23990.1">
    <property type="protein sequence ID" value="Mp3g23990.1.cds1"/>
    <property type="gene ID" value="Mp3g23990"/>
</dbReference>
<dbReference type="Proteomes" id="UP000244005">
    <property type="component" value="Unassembled WGS sequence"/>
</dbReference>
<evidence type="ECO:0000313" key="2">
    <source>
        <dbReference type="EMBL" id="PTQ30677.1"/>
    </source>
</evidence>
<feature type="region of interest" description="Disordered" evidence="1">
    <location>
        <begin position="55"/>
        <end position="86"/>
    </location>
</feature>
<keyword evidence="3" id="KW-1185">Reference proteome</keyword>
<dbReference type="AlphaFoldDB" id="A0A2R6W9Z5"/>
<evidence type="ECO:0000256" key="1">
    <source>
        <dbReference type="SAM" id="MobiDB-lite"/>
    </source>
</evidence>
<accession>A0A2R6W9Z5</accession>
<dbReference type="EMBL" id="KZ772793">
    <property type="protein sequence ID" value="PTQ30677.1"/>
    <property type="molecule type" value="Genomic_DNA"/>
</dbReference>
<sequence length="145" mass="15896">MPAKVHVGGEKKNKRRCHEKGEDSSRGRATMFSDVDVVKKSSTVDPRWNARGWGLVHPGLGGTRTSKCGGGPIDRREEPPSEEREKVVYSGASSAWTRVEARPRFGSQSSRLTVGGGAGSRIKQLSSVQQGRRRRTIEAETRSVH</sequence>
<evidence type="ECO:0000313" key="3">
    <source>
        <dbReference type="Proteomes" id="UP000244005"/>
    </source>
</evidence>